<comment type="caution">
    <text evidence="2">The sequence shown here is derived from an EMBL/GenBank/DDBJ whole genome shotgun (WGS) entry which is preliminary data.</text>
</comment>
<feature type="region of interest" description="Disordered" evidence="1">
    <location>
        <begin position="1"/>
        <end position="23"/>
    </location>
</feature>
<keyword evidence="3" id="KW-1185">Reference proteome</keyword>
<evidence type="ECO:0000256" key="1">
    <source>
        <dbReference type="SAM" id="MobiDB-lite"/>
    </source>
</evidence>
<dbReference type="EMBL" id="SRPR01000448">
    <property type="protein sequence ID" value="KAG5953135.1"/>
    <property type="molecule type" value="Genomic_DNA"/>
</dbReference>
<proteinExistence type="predicted"/>
<name>A0ABQ7P335_9HYPO</name>
<gene>
    <name evidence="2" type="ORF">E4U57_005632</name>
</gene>
<reference evidence="2 3" key="1">
    <citation type="journal article" date="2020" name="bioRxiv">
        <title>Whole genome comparisons of ergot fungi reveals the divergence and evolution of species within the genus Claviceps are the result of varying mechanisms driving genome evolution and host range expansion.</title>
        <authorList>
            <person name="Wyka S.A."/>
            <person name="Mondo S.J."/>
            <person name="Liu M."/>
            <person name="Dettman J."/>
            <person name="Nalam V."/>
            <person name="Broders K.D."/>
        </authorList>
    </citation>
    <scope>NUCLEOTIDE SEQUENCE [LARGE SCALE GENOMIC DNA]</scope>
    <source>
        <strain evidence="2 3">LM583</strain>
    </source>
</reference>
<evidence type="ECO:0000313" key="2">
    <source>
        <dbReference type="EMBL" id="KAG5953135.1"/>
    </source>
</evidence>
<dbReference type="Proteomes" id="UP000742024">
    <property type="component" value="Unassembled WGS sequence"/>
</dbReference>
<organism evidence="2 3">
    <name type="scientific">Claviceps arundinis</name>
    <dbReference type="NCBI Taxonomy" id="1623583"/>
    <lineage>
        <taxon>Eukaryota</taxon>
        <taxon>Fungi</taxon>
        <taxon>Dikarya</taxon>
        <taxon>Ascomycota</taxon>
        <taxon>Pezizomycotina</taxon>
        <taxon>Sordariomycetes</taxon>
        <taxon>Hypocreomycetidae</taxon>
        <taxon>Hypocreales</taxon>
        <taxon>Clavicipitaceae</taxon>
        <taxon>Claviceps</taxon>
    </lineage>
</organism>
<accession>A0ABQ7P335</accession>
<sequence length="154" mass="17212">MAHDGIVLGPTPMRSHSTNSGVRLPFPAGTRRCAVSILRSLKNTSEFWKTIPKTIHYNYLMTIFRPLPTAAADSLPPVHAQVLAPETPAEKEVRLARQKNAKDSLIKSWHCCKTNSRPMYRSMQRIPVADGASGWCMRPIRAEPRDHGSQGRVQ</sequence>
<protein>
    <submittedName>
        <fullName evidence="2">Uncharacterized protein</fullName>
    </submittedName>
</protein>
<evidence type="ECO:0000313" key="3">
    <source>
        <dbReference type="Proteomes" id="UP000742024"/>
    </source>
</evidence>